<accession>A0ACB7T6Y8</accession>
<protein>
    <submittedName>
        <fullName evidence="1">Uncharacterized protein</fullName>
    </submittedName>
</protein>
<gene>
    <name evidence="1" type="ORF">HPB50_004078</name>
</gene>
<dbReference type="EMBL" id="CM023491">
    <property type="protein sequence ID" value="KAH6940659.1"/>
    <property type="molecule type" value="Genomic_DNA"/>
</dbReference>
<keyword evidence="2" id="KW-1185">Reference proteome</keyword>
<comment type="caution">
    <text evidence="1">The sequence shown here is derived from an EMBL/GenBank/DDBJ whole genome shotgun (WGS) entry which is preliminary data.</text>
</comment>
<dbReference type="Proteomes" id="UP000821845">
    <property type="component" value="Chromosome 11"/>
</dbReference>
<reference evidence="1" key="1">
    <citation type="submission" date="2020-05" db="EMBL/GenBank/DDBJ databases">
        <title>Large-scale comparative analyses of tick genomes elucidate their genetic diversity and vector capacities.</title>
        <authorList>
            <person name="Jia N."/>
            <person name="Wang J."/>
            <person name="Shi W."/>
            <person name="Du L."/>
            <person name="Sun Y."/>
            <person name="Zhan W."/>
            <person name="Jiang J."/>
            <person name="Wang Q."/>
            <person name="Zhang B."/>
            <person name="Ji P."/>
            <person name="Sakyi L.B."/>
            <person name="Cui X."/>
            <person name="Yuan T."/>
            <person name="Jiang B."/>
            <person name="Yang W."/>
            <person name="Lam T.T.-Y."/>
            <person name="Chang Q."/>
            <person name="Ding S."/>
            <person name="Wang X."/>
            <person name="Zhu J."/>
            <person name="Ruan X."/>
            <person name="Zhao L."/>
            <person name="Wei J."/>
            <person name="Que T."/>
            <person name="Du C."/>
            <person name="Cheng J."/>
            <person name="Dai P."/>
            <person name="Han X."/>
            <person name="Huang E."/>
            <person name="Gao Y."/>
            <person name="Liu J."/>
            <person name="Shao H."/>
            <person name="Ye R."/>
            <person name="Li L."/>
            <person name="Wei W."/>
            <person name="Wang X."/>
            <person name="Wang C."/>
            <person name="Yang T."/>
            <person name="Huo Q."/>
            <person name="Li W."/>
            <person name="Guo W."/>
            <person name="Chen H."/>
            <person name="Zhou L."/>
            <person name="Ni X."/>
            <person name="Tian J."/>
            <person name="Zhou Y."/>
            <person name="Sheng Y."/>
            <person name="Liu T."/>
            <person name="Pan Y."/>
            <person name="Xia L."/>
            <person name="Li J."/>
            <person name="Zhao F."/>
            <person name="Cao W."/>
        </authorList>
    </citation>
    <scope>NUCLEOTIDE SEQUENCE</scope>
    <source>
        <strain evidence="1">Hyas-2018</strain>
    </source>
</reference>
<evidence type="ECO:0000313" key="2">
    <source>
        <dbReference type="Proteomes" id="UP000821845"/>
    </source>
</evidence>
<organism evidence="1 2">
    <name type="scientific">Hyalomma asiaticum</name>
    <name type="common">Tick</name>
    <dbReference type="NCBI Taxonomy" id="266040"/>
    <lineage>
        <taxon>Eukaryota</taxon>
        <taxon>Metazoa</taxon>
        <taxon>Ecdysozoa</taxon>
        <taxon>Arthropoda</taxon>
        <taxon>Chelicerata</taxon>
        <taxon>Arachnida</taxon>
        <taxon>Acari</taxon>
        <taxon>Parasitiformes</taxon>
        <taxon>Ixodida</taxon>
        <taxon>Ixodoidea</taxon>
        <taxon>Ixodidae</taxon>
        <taxon>Hyalomminae</taxon>
        <taxon>Hyalomma</taxon>
    </lineage>
</organism>
<proteinExistence type="predicted"/>
<sequence>MLSTWDGMPQDLPAEVVALVERLLKEAESKQDLDARETEKGPRLTSSSSSGGGNANAGMSVMAQATSSQVTFMIWDFDGLPRHFITHQILRLPLQVGRRHEKSSARPRGSVKREKEETFDIGWYVCPHPPRVQPHPMHRRQPWHRKQQFLEGQDVLEYVLLVSGVLSFQFVLALLSYAAERYHSMPEQDRGSKSWDTQEERPLADRKSVPRFPDVREQAAYLYDLLPEGFRNSTFALKLRRIAQCGRRGNPCVRLDAGPFRLIEDVDLAEFAEWKRARGIKEASGHGTWKKARQSAVESTPSFQGRAKLHCQEWTNGTYEGCGSGQETEIPSKAIIT</sequence>
<name>A0ACB7T6Y8_HYAAI</name>
<evidence type="ECO:0000313" key="1">
    <source>
        <dbReference type="EMBL" id="KAH6940659.1"/>
    </source>
</evidence>